<feature type="domain" description="RSE1/DDB1/CPSF1 first beta-propeller" evidence="2">
    <location>
        <begin position="32"/>
        <end position="414"/>
    </location>
</feature>
<dbReference type="InterPro" id="IPR058543">
    <property type="entry name" value="Beta-prop_RSE1/DDB1/CPSF1_2nd"/>
</dbReference>
<evidence type="ECO:0000259" key="2">
    <source>
        <dbReference type="Pfam" id="PF10433"/>
    </source>
</evidence>
<dbReference type="InterPro" id="IPR050358">
    <property type="entry name" value="RSE1/DDB1/CFT1"/>
</dbReference>
<reference evidence="4" key="2">
    <citation type="journal article" date="2023" name="IMA Fungus">
        <title>Comparative genomic study of the Penicillium genus elucidates a diverse pangenome and 15 lateral gene transfer events.</title>
        <authorList>
            <person name="Petersen C."/>
            <person name="Sorensen T."/>
            <person name="Nielsen M.R."/>
            <person name="Sondergaard T.E."/>
            <person name="Sorensen J.L."/>
            <person name="Fitzpatrick D.A."/>
            <person name="Frisvad J.C."/>
            <person name="Nielsen K.L."/>
        </authorList>
    </citation>
    <scope>NUCLEOTIDE SEQUENCE</scope>
    <source>
        <strain evidence="4">IBT 19713</strain>
    </source>
</reference>
<dbReference type="PANTHER" id="PTHR10644">
    <property type="entry name" value="DNA REPAIR/RNA PROCESSING CPSF FAMILY"/>
    <property type="match status" value="1"/>
</dbReference>
<dbReference type="InterPro" id="IPR036322">
    <property type="entry name" value="WD40_repeat_dom_sf"/>
</dbReference>
<dbReference type="OrthoDB" id="20774at2759"/>
<gene>
    <name evidence="4" type="ORF">N7468_001045</name>
</gene>
<dbReference type="AlphaFoldDB" id="A0A9W9PH04"/>
<dbReference type="Pfam" id="PF10433">
    <property type="entry name" value="Beta-prop_RSE1_1st"/>
    <property type="match status" value="1"/>
</dbReference>
<name>A0A9W9PH04_9EURO</name>
<keyword evidence="5" id="KW-1185">Reference proteome</keyword>
<evidence type="ECO:0008006" key="6">
    <source>
        <dbReference type="Google" id="ProtNLM"/>
    </source>
</evidence>
<sequence>MNGPASRTHPGNSKSVSVPGLFSQTILPSPLIKWILPARIRNKDHNDVVLVSERRVQIKEAVADGYLKDVAEKTDFGGPIVAAKVLNVAKQLPLVSQIGDNNDQLPSEILVLCVDLRELVFLYCLPSPDNKNGDEFVTFRRPLPVDVSLDQRFGKSIAVDPKSRAIAVSAWNDFFGIFRLKSADQIQEHMSERDLDHIQHERFMKIEGDILFMEFLYPGSDRDKSITLLIIADQDGETCAITYTWQEDKDIMKVPPIENKFKLRDRDMLPTMIVPLTKKSSFLVVTTTSMAVYSWDGKDRPKRYPLLAPNSDISAASIWTQWARPARNELYNRSHDGIYLCREDGWIYLLEFGNEGDLEAQTSLGQLHCDVDTAFDVLDMGHEGGDFILAAGSTGDGGLFVQEARAGPKCVQRFLNWAPTKDAAMVVPGSHSTSQGSIAQNRLFTCSETHPKQGALYEYRWGVEAPLGITVPLEDLSSIHDMWIIPHHGGGEFILLSDPLSTLVLYTNMAVEEGITALDEDDTGFDSGRTLLAGETQSGVVVQVTEKGIHAFDSRNIEWKTVQGHKPDTYIIAVALHSYNSILVILSRTADEISIHPIKIESTQGNPTLKIGSHLHIGERQPVCLCSFNSADSAFVFMGCANGSIVVYSIIGDQIVQISEASVSLSGEHESDLSTVVESMAAIENAPESVPNVFLLCGLRSGLVVSFGISYGNGGLGTLTGSNDKDESYIDVFHTEMRQIEATRLGTTSVRLQSQHTFALLTCGDELWIVSFDHGLPNTKYHIRRVWVTDQNNPAYFPVALRSFYLAWPYADAARKGDVHGPLYCFADRQLLICSLHHEMKMVPRRIDLPGKAQKLTYSPMLRSLVVAYETLEVEDPESPFVTTTRSHIEFVDPDSQMPVVHGGMNSPWRPTSSRGEIISCMLDWIFEKEGKTYHMLAVGTTLPSVSTAEPGQGRLILLLPRRDATKPSHIECTTQFVRDLGSPVRALASYGDSILIGSGNRLIPMGAKGSLTKWRRNAVGNLPSTAIKIVVHDVHIYVMTARHSWIVFEVIESTSDSNEGATLALASWDPVTRDGLTHILHGSKPVMLSSHRGGRVSASPISDSYSAGENITTLTSSHPTANLAESVLQFVAGSKNDENLYGFTQMCLLQLLQNLCIGDKEICPSIKRGKRLKNPLVLHVHGAHIDGDVLSRLVSRGPSYLSSLIGQLDANSGGDRARKTFDELAARALGEEHSGEAVICWLASLLEVDLGPT</sequence>
<dbReference type="SUPFAM" id="SSF50978">
    <property type="entry name" value="WD40 repeat-like"/>
    <property type="match status" value="1"/>
</dbReference>
<keyword evidence="1" id="KW-0507">mRNA processing</keyword>
<protein>
    <recommendedName>
        <fullName evidence="6">Cleavage/polyadenylation specificity factor A subunit N-terminal domain-containing protein</fullName>
    </recommendedName>
</protein>
<dbReference type="Gene3D" id="2.130.10.10">
    <property type="entry name" value="YVTN repeat-like/Quinoprotein amine dehydrogenase"/>
    <property type="match status" value="2"/>
</dbReference>
<evidence type="ECO:0000256" key="1">
    <source>
        <dbReference type="ARBA" id="ARBA00022664"/>
    </source>
</evidence>
<feature type="domain" description="RSE1/DDB1/CPSF1 second beta-propeller" evidence="3">
    <location>
        <begin position="475"/>
        <end position="730"/>
    </location>
</feature>
<organism evidence="4 5">
    <name type="scientific">Penicillium chermesinum</name>
    <dbReference type="NCBI Taxonomy" id="63820"/>
    <lineage>
        <taxon>Eukaryota</taxon>
        <taxon>Fungi</taxon>
        <taxon>Dikarya</taxon>
        <taxon>Ascomycota</taxon>
        <taxon>Pezizomycotina</taxon>
        <taxon>Eurotiomycetes</taxon>
        <taxon>Eurotiomycetidae</taxon>
        <taxon>Eurotiales</taxon>
        <taxon>Aspergillaceae</taxon>
        <taxon>Penicillium</taxon>
    </lineage>
</organism>
<comment type="caution">
    <text evidence="4">The sequence shown here is derived from an EMBL/GenBank/DDBJ whole genome shotgun (WGS) entry which is preliminary data.</text>
</comment>
<dbReference type="GeneID" id="83197645"/>
<dbReference type="EMBL" id="JAPQKS010000002">
    <property type="protein sequence ID" value="KAJ5246062.1"/>
    <property type="molecule type" value="Genomic_DNA"/>
</dbReference>
<dbReference type="InterPro" id="IPR018846">
    <property type="entry name" value="Beta-prop_RSE1/DDB1/CPSF1_1st"/>
</dbReference>
<dbReference type="Proteomes" id="UP001150941">
    <property type="component" value="Unassembled WGS sequence"/>
</dbReference>
<dbReference type="InterPro" id="IPR015943">
    <property type="entry name" value="WD40/YVTN_repeat-like_dom_sf"/>
</dbReference>
<dbReference type="RefSeq" id="XP_058333483.1">
    <property type="nucleotide sequence ID" value="XM_058470342.1"/>
</dbReference>
<accession>A0A9W9PH04</accession>
<evidence type="ECO:0000259" key="3">
    <source>
        <dbReference type="Pfam" id="PF23726"/>
    </source>
</evidence>
<evidence type="ECO:0000313" key="4">
    <source>
        <dbReference type="EMBL" id="KAJ5246062.1"/>
    </source>
</evidence>
<proteinExistence type="predicted"/>
<reference evidence="4" key="1">
    <citation type="submission" date="2022-11" db="EMBL/GenBank/DDBJ databases">
        <authorList>
            <person name="Petersen C."/>
        </authorList>
    </citation>
    <scope>NUCLEOTIDE SEQUENCE</scope>
    <source>
        <strain evidence="4">IBT 19713</strain>
    </source>
</reference>
<dbReference type="GO" id="GO:0006397">
    <property type="term" value="P:mRNA processing"/>
    <property type="evidence" value="ECO:0007669"/>
    <property type="project" value="UniProtKB-KW"/>
</dbReference>
<dbReference type="Pfam" id="PF23726">
    <property type="entry name" value="Beta-prop_RSE1_2nd"/>
    <property type="match status" value="1"/>
</dbReference>
<evidence type="ECO:0000313" key="5">
    <source>
        <dbReference type="Proteomes" id="UP001150941"/>
    </source>
</evidence>